<keyword evidence="1" id="KW-0732">Signal</keyword>
<sequence length="707" mass="76587">MRQASSALALAILAADFASGSPVAAPAPRAPCAQVADAWAARQPGVTPTVSAKLAHDCLTSVPIRRQDALNLLDSISPYLDWQSDPDFKADPPADYTFPAHDIYANLRRVRDNVANNRYTNEYDFQADLVANVFNPGHDGHMALYPDALARATRFGRRSGLVSLSSDGTAIPEIKFKADVASQGDAALTVTQINGKNAADFLLDEVRAGSGSQDIDAGYNEVFFQLATSIEGSAVGQHASGGRGNFIYQGEFTNYTMSDGSVRSETNIAKIVGDFSNVTDGASFYSKFCNPNFPKPAAAANNGVLVNGAIPGYPQPVIASRDGTISGYYLSGEGYNDTAVLTMLSFEPSSFEEFQDVTAKFLSQATQDGKSKLILDVQANGGGYIFLGYDLFRQLFPNTIQEANSRWKANKAFLGVAKVYGPYAEQHPGTLNEEPLNWHADLNRANQGFSSLADKFGPNNIRTTPYTNLMRYDFDQFARDGLTIAGYGNKTGGVQPFDANNIVLLYDGYCASTCTIASELLKRQGGVKSVVFGGRPTRDAMQGVGGVKGAQVLTYSSIYDYIKNGRGLSRNNADLKEFARYNTLADSRTIYAGINVRDAVIEEHVADGLPSQFVYEAADCRKYWTKDMLTDITNVWKATADSAFNGAACVQGGIQRGNDEARTVVPRVATHVDKVIEKGTHFIQGNYPAFVPSQEFEARWLQKVPKL</sequence>
<dbReference type="PANTHER" id="PTHR37049">
    <property type="entry name" value="PEPTIDASE S41 FAMILY PROTEIN"/>
    <property type="match status" value="1"/>
</dbReference>
<dbReference type="Pfam" id="PF03572">
    <property type="entry name" value="Peptidase_S41"/>
    <property type="match status" value="1"/>
</dbReference>
<dbReference type="GO" id="GO:0008236">
    <property type="term" value="F:serine-type peptidase activity"/>
    <property type="evidence" value="ECO:0007669"/>
    <property type="project" value="InterPro"/>
</dbReference>
<evidence type="ECO:0000256" key="1">
    <source>
        <dbReference type="SAM" id="SignalP"/>
    </source>
</evidence>
<feature type="chain" id="PRO_5001989378" evidence="1">
    <location>
        <begin position="21"/>
        <end position="707"/>
    </location>
</feature>
<proteinExistence type="predicted"/>
<dbReference type="PANTHER" id="PTHR37049:SF4">
    <property type="entry name" value="RHODANESE DOMAIN-CONTAINING PROTEIN"/>
    <property type="match status" value="1"/>
</dbReference>
<keyword evidence="5" id="KW-1185">Reference proteome</keyword>
<organism evidence="4 5">
    <name type="scientific">[Torrubiella] hemipterigena</name>
    <dbReference type="NCBI Taxonomy" id="1531966"/>
    <lineage>
        <taxon>Eukaryota</taxon>
        <taxon>Fungi</taxon>
        <taxon>Dikarya</taxon>
        <taxon>Ascomycota</taxon>
        <taxon>Pezizomycotina</taxon>
        <taxon>Sordariomycetes</taxon>
        <taxon>Hypocreomycetidae</taxon>
        <taxon>Hypocreales</taxon>
        <taxon>Clavicipitaceae</taxon>
        <taxon>Clavicipitaceae incertae sedis</taxon>
        <taxon>'Torrubiella' clade</taxon>
    </lineage>
</organism>
<dbReference type="Proteomes" id="UP000039046">
    <property type="component" value="Unassembled WGS sequence"/>
</dbReference>
<accession>A0A0A1SNR6</accession>
<dbReference type="OrthoDB" id="27214at2759"/>
<evidence type="ECO:0000259" key="3">
    <source>
        <dbReference type="Pfam" id="PF23658"/>
    </source>
</evidence>
<dbReference type="STRING" id="1531966.A0A0A1SNR6"/>
<dbReference type="EMBL" id="CDHN01000001">
    <property type="protein sequence ID" value="CEJ82043.1"/>
    <property type="molecule type" value="Genomic_DNA"/>
</dbReference>
<gene>
    <name evidence="4" type="ORF">VHEMI02135</name>
</gene>
<dbReference type="InterPro" id="IPR029045">
    <property type="entry name" value="ClpP/crotonase-like_dom_sf"/>
</dbReference>
<evidence type="ECO:0000313" key="5">
    <source>
        <dbReference type="Proteomes" id="UP000039046"/>
    </source>
</evidence>
<dbReference type="InterPro" id="IPR052766">
    <property type="entry name" value="S41A_metabolite_peptidase"/>
</dbReference>
<feature type="domain" description="Tail specific protease" evidence="2">
    <location>
        <begin position="339"/>
        <end position="530"/>
    </location>
</feature>
<dbReference type="AlphaFoldDB" id="A0A0A1SNR6"/>
<dbReference type="Gene3D" id="3.90.226.10">
    <property type="entry name" value="2-enoyl-CoA Hydratase, Chain A, domain 1"/>
    <property type="match status" value="1"/>
</dbReference>
<evidence type="ECO:0000313" key="4">
    <source>
        <dbReference type="EMBL" id="CEJ82043.1"/>
    </source>
</evidence>
<dbReference type="InterPro" id="IPR056186">
    <property type="entry name" value="PDZ_CPAF-rel"/>
</dbReference>
<name>A0A0A1SNR6_9HYPO</name>
<dbReference type="SUPFAM" id="SSF52096">
    <property type="entry name" value="ClpP/crotonase"/>
    <property type="match status" value="1"/>
</dbReference>
<feature type="signal peptide" evidence="1">
    <location>
        <begin position="1"/>
        <end position="20"/>
    </location>
</feature>
<dbReference type="GO" id="GO:0006508">
    <property type="term" value="P:proteolysis"/>
    <property type="evidence" value="ECO:0007669"/>
    <property type="project" value="InterPro"/>
</dbReference>
<dbReference type="Pfam" id="PF23658">
    <property type="entry name" value="PDZ_CPAF_rel"/>
    <property type="match status" value="1"/>
</dbReference>
<evidence type="ECO:0000259" key="2">
    <source>
        <dbReference type="Pfam" id="PF03572"/>
    </source>
</evidence>
<reference evidence="4 5" key="1">
    <citation type="journal article" date="2015" name="Genome Announc.">
        <title>Draft Genome Sequence and Gene Annotation of the Entomopathogenic Fungus Verticillium hemipterigenum.</title>
        <authorList>
            <person name="Horn F."/>
            <person name="Habel A."/>
            <person name="Scharf D.H."/>
            <person name="Dworschak J."/>
            <person name="Brakhage A.A."/>
            <person name="Guthke R."/>
            <person name="Hertweck C."/>
            <person name="Linde J."/>
        </authorList>
    </citation>
    <scope>NUCLEOTIDE SEQUENCE [LARGE SCALE GENOMIC DNA]</scope>
</reference>
<protein>
    <submittedName>
        <fullName evidence="4">Uncharacterized protein</fullName>
    </submittedName>
</protein>
<feature type="domain" description="CPAF-like PDZ" evidence="3">
    <location>
        <begin position="155"/>
        <end position="275"/>
    </location>
</feature>
<dbReference type="HOGENOM" id="CLU_014251_0_1_1"/>
<dbReference type="InterPro" id="IPR005151">
    <property type="entry name" value="Tail-specific_protease"/>
</dbReference>